<dbReference type="InterPro" id="IPR014722">
    <property type="entry name" value="Rib_uL2_dom2"/>
</dbReference>
<evidence type="ECO:0000256" key="8">
    <source>
        <dbReference type="ARBA" id="ARBA00035206"/>
    </source>
</evidence>
<dbReference type="InterPro" id="IPR003256">
    <property type="entry name" value="Ribosomal_uL24"/>
</dbReference>
<organism evidence="13 14">
    <name type="scientific">Desulfofundulus thermobenzoicus</name>
    <dbReference type="NCBI Taxonomy" id="29376"/>
    <lineage>
        <taxon>Bacteria</taxon>
        <taxon>Bacillati</taxon>
        <taxon>Bacillota</taxon>
        <taxon>Clostridia</taxon>
        <taxon>Eubacteriales</taxon>
        <taxon>Peptococcaceae</taxon>
        <taxon>Desulfofundulus</taxon>
    </lineage>
</organism>
<dbReference type="Pfam" id="PF17136">
    <property type="entry name" value="ribosomal_L24"/>
    <property type="match status" value="1"/>
</dbReference>
<evidence type="ECO:0000256" key="11">
    <source>
        <dbReference type="RuleBase" id="RU003477"/>
    </source>
</evidence>
<evidence type="ECO:0000256" key="2">
    <source>
        <dbReference type="ARBA" id="ARBA00010618"/>
    </source>
</evidence>
<dbReference type="GO" id="GO:0006412">
    <property type="term" value="P:translation"/>
    <property type="evidence" value="ECO:0007669"/>
    <property type="project" value="UniProtKB-UniRule"/>
</dbReference>
<dbReference type="InterPro" id="IPR005825">
    <property type="entry name" value="Ribosomal_uL24_CS"/>
</dbReference>
<dbReference type="Proteomes" id="UP000441717">
    <property type="component" value="Unassembled WGS sequence"/>
</dbReference>
<evidence type="ECO:0000256" key="1">
    <source>
        <dbReference type="ARBA" id="ARBA00004072"/>
    </source>
</evidence>
<dbReference type="AlphaFoldDB" id="A0A6N7ILT7"/>
<comment type="similarity">
    <text evidence="2 10 11">Belongs to the universal ribosomal protein uL24 family.</text>
</comment>
<dbReference type="NCBIfam" id="TIGR01079">
    <property type="entry name" value="rplX_bact"/>
    <property type="match status" value="1"/>
</dbReference>
<evidence type="ECO:0000256" key="5">
    <source>
        <dbReference type="ARBA" id="ARBA00022884"/>
    </source>
</evidence>
<keyword evidence="7 10" id="KW-0687">Ribonucleoprotein</keyword>
<dbReference type="OrthoDB" id="9807419at2"/>
<evidence type="ECO:0000256" key="9">
    <source>
        <dbReference type="ARBA" id="ARBA00058688"/>
    </source>
</evidence>
<name>A0A6N7ILT7_9FIRM</name>
<dbReference type="InterPro" id="IPR005824">
    <property type="entry name" value="KOW"/>
</dbReference>
<evidence type="ECO:0000313" key="13">
    <source>
        <dbReference type="EMBL" id="MQL50925.1"/>
    </source>
</evidence>
<dbReference type="SUPFAM" id="SSF50104">
    <property type="entry name" value="Translation proteins SH3-like domain"/>
    <property type="match status" value="1"/>
</dbReference>
<evidence type="ECO:0000256" key="3">
    <source>
        <dbReference type="ARBA" id="ARBA00011838"/>
    </source>
</evidence>
<comment type="caution">
    <text evidence="13">The sequence shown here is derived from an EMBL/GenBank/DDBJ whole genome shotgun (WGS) entry which is preliminary data.</text>
</comment>
<dbReference type="EMBL" id="WHYR01000002">
    <property type="protein sequence ID" value="MQL50925.1"/>
    <property type="molecule type" value="Genomic_DNA"/>
</dbReference>
<evidence type="ECO:0000256" key="10">
    <source>
        <dbReference type="HAMAP-Rule" id="MF_01326"/>
    </source>
</evidence>
<keyword evidence="6 10" id="KW-0689">Ribosomal protein</keyword>
<accession>A0A6N7ILT7</accession>
<dbReference type="CDD" id="cd06089">
    <property type="entry name" value="KOW_RPL26"/>
    <property type="match status" value="1"/>
</dbReference>
<evidence type="ECO:0000256" key="4">
    <source>
        <dbReference type="ARBA" id="ARBA00022730"/>
    </source>
</evidence>
<dbReference type="HAMAP" id="MF_01326_B">
    <property type="entry name" value="Ribosomal_uL24_B"/>
    <property type="match status" value="1"/>
</dbReference>
<comment type="function">
    <text evidence="1 10">One of two assembly initiator proteins, it binds directly to the 5'-end of the 23S rRNA, where it nucleates assembly of the 50S subunit.</text>
</comment>
<dbReference type="FunFam" id="2.30.30.30:FF:000004">
    <property type="entry name" value="50S ribosomal protein L24"/>
    <property type="match status" value="1"/>
</dbReference>
<comment type="function">
    <text evidence="9 10">One of the proteins that surrounds the polypeptide exit tunnel on the outside of the subunit.</text>
</comment>
<dbReference type="InterPro" id="IPR057264">
    <property type="entry name" value="Ribosomal_uL24_C"/>
</dbReference>
<evidence type="ECO:0000256" key="7">
    <source>
        <dbReference type="ARBA" id="ARBA00023274"/>
    </source>
</evidence>
<gene>
    <name evidence="10" type="primary">rplX</name>
    <name evidence="13" type="ORF">GFC01_01285</name>
</gene>
<evidence type="ECO:0000259" key="12">
    <source>
        <dbReference type="SMART" id="SM00739"/>
    </source>
</evidence>
<dbReference type="InterPro" id="IPR008991">
    <property type="entry name" value="Translation_prot_SH3-like_sf"/>
</dbReference>
<dbReference type="Gene3D" id="2.30.30.30">
    <property type="match status" value="1"/>
</dbReference>
<dbReference type="InterPro" id="IPR041988">
    <property type="entry name" value="Ribosomal_uL24_KOW"/>
</dbReference>
<dbReference type="SMART" id="SM00739">
    <property type="entry name" value="KOW"/>
    <property type="match status" value="1"/>
</dbReference>
<sequence length="106" mass="11762">MPKLHVRKGDTVLVITGKDAGKRGKILSCLPEKGRVIVEGVNKVKRHTRPTQRNPRGGIMEKEAPIHASNVMLFCSKCNSPTRVAKKFLDDGRKVRVCRKCGEELG</sequence>
<dbReference type="PROSITE" id="PS01108">
    <property type="entry name" value="RIBOSOMAL_L24"/>
    <property type="match status" value="1"/>
</dbReference>
<keyword evidence="4 10" id="KW-0699">rRNA-binding</keyword>
<dbReference type="PANTHER" id="PTHR12903">
    <property type="entry name" value="MITOCHONDRIAL RIBOSOMAL PROTEIN L24"/>
    <property type="match status" value="1"/>
</dbReference>
<dbReference type="GO" id="GO:0005840">
    <property type="term" value="C:ribosome"/>
    <property type="evidence" value="ECO:0007669"/>
    <property type="project" value="UniProtKB-KW"/>
</dbReference>
<evidence type="ECO:0000256" key="6">
    <source>
        <dbReference type="ARBA" id="ARBA00022980"/>
    </source>
</evidence>
<dbReference type="Pfam" id="PF00467">
    <property type="entry name" value="KOW"/>
    <property type="match status" value="1"/>
</dbReference>
<keyword evidence="5 10" id="KW-0694">RNA-binding</keyword>
<feature type="domain" description="KOW" evidence="12">
    <location>
        <begin position="5"/>
        <end position="32"/>
    </location>
</feature>
<comment type="subunit">
    <text evidence="3 10">Part of the 50S ribosomal subunit.</text>
</comment>
<proteinExistence type="inferred from homology"/>
<dbReference type="GO" id="GO:1990904">
    <property type="term" value="C:ribonucleoprotein complex"/>
    <property type="evidence" value="ECO:0007669"/>
    <property type="project" value="UniProtKB-KW"/>
</dbReference>
<dbReference type="GO" id="GO:0003735">
    <property type="term" value="F:structural constituent of ribosome"/>
    <property type="evidence" value="ECO:0007669"/>
    <property type="project" value="InterPro"/>
</dbReference>
<dbReference type="GO" id="GO:0019843">
    <property type="term" value="F:rRNA binding"/>
    <property type="evidence" value="ECO:0007669"/>
    <property type="project" value="UniProtKB-UniRule"/>
</dbReference>
<protein>
    <recommendedName>
        <fullName evidence="8 10">Large ribosomal subunit protein uL24</fullName>
    </recommendedName>
</protein>
<evidence type="ECO:0000313" key="14">
    <source>
        <dbReference type="Proteomes" id="UP000441717"/>
    </source>
</evidence>
<reference evidence="13 14" key="1">
    <citation type="submission" date="2019-10" db="EMBL/GenBank/DDBJ databases">
        <title>Comparative genomics of sulfur disproportionating microorganisms.</title>
        <authorList>
            <person name="Ward L.M."/>
            <person name="Bertran E."/>
            <person name="Johnston D."/>
        </authorList>
    </citation>
    <scope>NUCLEOTIDE SEQUENCE [LARGE SCALE GENOMIC DNA]</scope>
    <source>
        <strain evidence="13 14">DSM 14055</strain>
    </source>
</reference>
<keyword evidence="14" id="KW-1185">Reference proteome</keyword>
<dbReference type="RefSeq" id="WP_152944834.1">
    <property type="nucleotide sequence ID" value="NZ_WHYR01000002.1"/>
</dbReference>